<evidence type="ECO:0000313" key="4">
    <source>
        <dbReference type="Proteomes" id="UP000199577"/>
    </source>
</evidence>
<dbReference type="GO" id="GO:0003676">
    <property type="term" value="F:nucleic acid binding"/>
    <property type="evidence" value="ECO:0007669"/>
    <property type="project" value="InterPro"/>
</dbReference>
<protein>
    <submittedName>
        <fullName evidence="3">TIGR02646 family protein</fullName>
    </submittedName>
</protein>
<dbReference type="EMBL" id="FOLL01000036">
    <property type="protein sequence ID" value="SFC84416.1"/>
    <property type="molecule type" value="Genomic_DNA"/>
</dbReference>
<evidence type="ECO:0000256" key="1">
    <source>
        <dbReference type="SAM" id="MobiDB-lite"/>
    </source>
</evidence>
<evidence type="ECO:0000259" key="2">
    <source>
        <dbReference type="SMART" id="SM00507"/>
    </source>
</evidence>
<organism evidence="3 4">
    <name type="scientific">Parapedobacter composti</name>
    <dbReference type="NCBI Taxonomy" id="623281"/>
    <lineage>
        <taxon>Bacteria</taxon>
        <taxon>Pseudomonadati</taxon>
        <taxon>Bacteroidota</taxon>
        <taxon>Sphingobacteriia</taxon>
        <taxon>Sphingobacteriales</taxon>
        <taxon>Sphingobacteriaceae</taxon>
        <taxon>Parapedobacter</taxon>
    </lineage>
</organism>
<feature type="domain" description="HNH nuclease" evidence="2">
    <location>
        <begin position="64"/>
        <end position="117"/>
    </location>
</feature>
<dbReference type="Pfam" id="PF01844">
    <property type="entry name" value="HNH"/>
    <property type="match status" value="1"/>
</dbReference>
<dbReference type="InterPro" id="IPR003615">
    <property type="entry name" value="HNH_nuc"/>
</dbReference>
<dbReference type="Proteomes" id="UP000199577">
    <property type="component" value="Unassembled WGS sequence"/>
</dbReference>
<dbReference type="SMART" id="SM00507">
    <property type="entry name" value="HNHc"/>
    <property type="match status" value="1"/>
</dbReference>
<sequence length="269" mass="31448">MIKINKNLSMNQTPPSLRPPRKVNFHPGNVSRTAQTTNKRRFELIANGAFIDTNVYNSRYKTRDIKRQLISLYKNKCAYCEQKVESFHVEHYRPKQTYYWLAYSWDNLISACAYCNEYKSTNFQITPPQSTLTVSNTNLRNINTLSNGYDVHENPELINPEVTNPYGRIAFHDDGNITSADAKFTYTINTCRIDRTYLKDRRKKIIDDLRRDLKSAFVDNPTPAEQTVAIKTIVTKFMADLKDVENEFLAFRRYVIDHWLPNEIKNAKN</sequence>
<dbReference type="OrthoDB" id="5918473at2"/>
<feature type="compositionally biased region" description="Polar residues" evidence="1">
    <location>
        <begin position="1"/>
        <end position="15"/>
    </location>
</feature>
<dbReference type="Gene3D" id="1.10.30.50">
    <property type="match status" value="1"/>
</dbReference>
<reference evidence="3 4" key="1">
    <citation type="submission" date="2016-10" db="EMBL/GenBank/DDBJ databases">
        <authorList>
            <person name="de Groot N.N."/>
        </authorList>
    </citation>
    <scope>NUCLEOTIDE SEQUENCE [LARGE SCALE GENOMIC DNA]</scope>
    <source>
        <strain evidence="3 4">DSM 22900</strain>
    </source>
</reference>
<proteinExistence type="predicted"/>
<name>A0A1I1MH39_9SPHI</name>
<dbReference type="RefSeq" id="WP_090975219.1">
    <property type="nucleotide sequence ID" value="NZ_FOLL01000036.1"/>
</dbReference>
<accession>A0A1I1MH39</accession>
<dbReference type="GO" id="GO:0004519">
    <property type="term" value="F:endonuclease activity"/>
    <property type="evidence" value="ECO:0007669"/>
    <property type="project" value="InterPro"/>
</dbReference>
<evidence type="ECO:0000313" key="3">
    <source>
        <dbReference type="EMBL" id="SFC84416.1"/>
    </source>
</evidence>
<gene>
    <name evidence="3" type="ORF">SAMN05421747_1363</name>
</gene>
<dbReference type="InterPro" id="IPR002711">
    <property type="entry name" value="HNH"/>
</dbReference>
<feature type="region of interest" description="Disordered" evidence="1">
    <location>
        <begin position="1"/>
        <end position="31"/>
    </location>
</feature>
<dbReference type="AlphaFoldDB" id="A0A1I1MH39"/>
<dbReference type="GO" id="GO:0008270">
    <property type="term" value="F:zinc ion binding"/>
    <property type="evidence" value="ECO:0007669"/>
    <property type="project" value="InterPro"/>
</dbReference>
<dbReference type="CDD" id="cd00085">
    <property type="entry name" value="HNHc"/>
    <property type="match status" value="1"/>
</dbReference>
<keyword evidence="4" id="KW-1185">Reference proteome</keyword>
<dbReference type="STRING" id="623281.SAMN05421747_1363"/>